<protein>
    <submittedName>
        <fullName evidence="1">Uncharacterized protein</fullName>
    </submittedName>
</protein>
<sequence>MKLADLAALVLPLRFVNKAQFKIKQPINTMNDTINKKEETMESKLQKRKTIRLKNYDYSSNGIYFITICADKKQKYLETLNLKTNQISF</sequence>
<dbReference type="STRING" id="997350.HMPREF9129_1467"/>
<keyword evidence="2" id="KW-1185">Reference proteome</keyword>
<dbReference type="HOGENOM" id="CLU_2452007_0_0_9"/>
<dbReference type="PATRIC" id="fig|997350.3.peg.1409"/>
<comment type="caution">
    <text evidence="1">The sequence shown here is derived from an EMBL/GenBank/DDBJ whole genome shotgun (WGS) entry which is preliminary data.</text>
</comment>
<dbReference type="Proteomes" id="UP000003422">
    <property type="component" value="Unassembled WGS sequence"/>
</dbReference>
<proteinExistence type="predicted"/>
<dbReference type="AlphaFoldDB" id="G4D4Y7"/>
<evidence type="ECO:0000313" key="2">
    <source>
        <dbReference type="Proteomes" id="UP000003422"/>
    </source>
</evidence>
<gene>
    <name evidence="1" type="ORF">HMPREF9129_1467</name>
</gene>
<evidence type="ECO:0000313" key="1">
    <source>
        <dbReference type="EMBL" id="EGY79407.1"/>
    </source>
</evidence>
<name>G4D4Y7_9FIRM</name>
<organism evidence="1 2">
    <name type="scientific">Peptoniphilus indolicus ATCC 29427</name>
    <dbReference type="NCBI Taxonomy" id="997350"/>
    <lineage>
        <taxon>Bacteria</taxon>
        <taxon>Bacillati</taxon>
        <taxon>Bacillota</taxon>
        <taxon>Tissierellia</taxon>
        <taxon>Tissierellales</taxon>
        <taxon>Peptoniphilaceae</taxon>
        <taxon>Peptoniphilus</taxon>
    </lineage>
</organism>
<reference evidence="1 2" key="1">
    <citation type="submission" date="2011-06" db="EMBL/GenBank/DDBJ databases">
        <authorList>
            <person name="Muzny D."/>
            <person name="Qin X."/>
            <person name="Deng J."/>
            <person name="Jiang H."/>
            <person name="Liu Y."/>
            <person name="Qu J."/>
            <person name="Song X.-Z."/>
            <person name="Zhang L."/>
            <person name="Thornton R."/>
            <person name="Coyle M."/>
            <person name="Francisco L."/>
            <person name="Jackson L."/>
            <person name="Javaid M."/>
            <person name="Korchina V."/>
            <person name="Kovar C."/>
            <person name="Mata R."/>
            <person name="Mathew T."/>
            <person name="Ngo R."/>
            <person name="Nguyen L."/>
            <person name="Nguyen N."/>
            <person name="Okwuonu G."/>
            <person name="Ongeri F."/>
            <person name="Pham C."/>
            <person name="Simmons D."/>
            <person name="Wilczek-Boney K."/>
            <person name="Hale W."/>
            <person name="Jakkamsetti A."/>
            <person name="Pham P."/>
            <person name="Ruth R."/>
            <person name="San Lucas F."/>
            <person name="Warren J."/>
            <person name="Zhang J."/>
            <person name="Zhao Z."/>
            <person name="Zhou C."/>
            <person name="Zhu D."/>
            <person name="Lee S."/>
            <person name="Bess C."/>
            <person name="Blankenburg K."/>
            <person name="Forbes L."/>
            <person name="Fu Q."/>
            <person name="Gubbala S."/>
            <person name="Hirani K."/>
            <person name="Jayaseelan J.C."/>
            <person name="Lara F."/>
            <person name="Munidasa M."/>
            <person name="Palculict T."/>
            <person name="Patil S."/>
            <person name="Pu L.-L."/>
            <person name="Saada N."/>
            <person name="Tang L."/>
            <person name="Weissenberger G."/>
            <person name="Zhu Y."/>
            <person name="Hemphill L."/>
            <person name="Shang Y."/>
            <person name="Youmans B."/>
            <person name="Ayvaz T."/>
            <person name="Ross M."/>
            <person name="Santibanez J."/>
            <person name="Aqrawi P."/>
            <person name="Gross S."/>
            <person name="Joshi V."/>
            <person name="Fowler G."/>
            <person name="Nazareth L."/>
            <person name="Reid J."/>
            <person name="Worley K."/>
            <person name="Petrosino J."/>
            <person name="Highlander S."/>
            <person name="Gibbs R."/>
        </authorList>
    </citation>
    <scope>NUCLEOTIDE SEQUENCE [LARGE SCALE GENOMIC DNA]</scope>
    <source>
        <strain evidence="1 2">ATCC 29427</strain>
    </source>
</reference>
<dbReference type="EMBL" id="AGBB01000142">
    <property type="protein sequence ID" value="EGY79407.1"/>
    <property type="molecule type" value="Genomic_DNA"/>
</dbReference>
<accession>G4D4Y7</accession>